<sequence length="99" mass="11174">MVSQHAQLYRALLRQLKKASLPPHKINPAISSSFRTLAEQAKQSQVVLEDLGNALTLIGAQREYKILLDRYNPLVDLTAEERIEKTAHRVGLNMPKTVQ</sequence>
<dbReference type="PANTHER" id="PTHR28015:SF1">
    <property type="entry name" value="ATP SYNTHASE ASSEMBLY FACTOR FMC1, MITOCHONDRIAL"/>
    <property type="match status" value="1"/>
</dbReference>
<accession>A0A8H5I6B2</accession>
<keyword evidence="2" id="KW-1185">Reference proteome</keyword>
<dbReference type="GO" id="GO:0033615">
    <property type="term" value="P:mitochondrial proton-transporting ATP synthase complex assembly"/>
    <property type="evidence" value="ECO:0007669"/>
    <property type="project" value="InterPro"/>
</dbReference>
<evidence type="ECO:0000313" key="2">
    <source>
        <dbReference type="Proteomes" id="UP000518752"/>
    </source>
</evidence>
<dbReference type="Proteomes" id="UP000518752">
    <property type="component" value="Unassembled WGS sequence"/>
</dbReference>
<organism evidence="1 2">
    <name type="scientific">Collybiopsis confluens</name>
    <dbReference type="NCBI Taxonomy" id="2823264"/>
    <lineage>
        <taxon>Eukaryota</taxon>
        <taxon>Fungi</taxon>
        <taxon>Dikarya</taxon>
        <taxon>Basidiomycota</taxon>
        <taxon>Agaricomycotina</taxon>
        <taxon>Agaricomycetes</taxon>
        <taxon>Agaricomycetidae</taxon>
        <taxon>Agaricales</taxon>
        <taxon>Marasmiineae</taxon>
        <taxon>Omphalotaceae</taxon>
        <taxon>Collybiopsis</taxon>
    </lineage>
</organism>
<dbReference type="EMBL" id="JAACJN010000001">
    <property type="protein sequence ID" value="KAF5393960.1"/>
    <property type="molecule type" value="Genomic_DNA"/>
</dbReference>
<comment type="caution">
    <text evidence="1">The sequence shown here is derived from an EMBL/GenBank/DDBJ whole genome shotgun (WGS) entry which is preliminary data.</text>
</comment>
<dbReference type="Pfam" id="PF13233">
    <property type="entry name" value="Complex1_LYR_2"/>
    <property type="match status" value="1"/>
</dbReference>
<dbReference type="AlphaFoldDB" id="A0A8H5I6B2"/>
<protein>
    <submittedName>
        <fullName evidence="1">Uncharacterized protein</fullName>
    </submittedName>
</protein>
<gene>
    <name evidence="1" type="ORF">D9757_000083</name>
</gene>
<reference evidence="1 2" key="1">
    <citation type="journal article" date="2020" name="ISME J.">
        <title>Uncovering the hidden diversity of litter-decomposition mechanisms in mushroom-forming fungi.</title>
        <authorList>
            <person name="Floudas D."/>
            <person name="Bentzer J."/>
            <person name="Ahren D."/>
            <person name="Johansson T."/>
            <person name="Persson P."/>
            <person name="Tunlid A."/>
        </authorList>
    </citation>
    <scope>NUCLEOTIDE SEQUENCE [LARGE SCALE GENOMIC DNA]</scope>
    <source>
        <strain evidence="1 2">CBS 406.79</strain>
    </source>
</reference>
<dbReference type="InterPro" id="IPR039196">
    <property type="entry name" value="Fmc1"/>
</dbReference>
<name>A0A8H5I6B2_9AGAR</name>
<proteinExistence type="predicted"/>
<dbReference type="GO" id="GO:0005759">
    <property type="term" value="C:mitochondrial matrix"/>
    <property type="evidence" value="ECO:0007669"/>
    <property type="project" value="TreeGrafter"/>
</dbReference>
<dbReference type="PANTHER" id="PTHR28015">
    <property type="entry name" value="ATP SYNTHASE ASSEMBLY FACTOR FMC1, MITOCHONDRIAL"/>
    <property type="match status" value="1"/>
</dbReference>
<evidence type="ECO:0000313" key="1">
    <source>
        <dbReference type="EMBL" id="KAF5393960.1"/>
    </source>
</evidence>
<dbReference type="OrthoDB" id="4726at2759"/>